<name>A0ABY5G886_VIBPE</name>
<keyword evidence="1" id="KW-0472">Membrane</keyword>
<proteinExistence type="predicted"/>
<keyword evidence="1" id="KW-0812">Transmembrane</keyword>
<evidence type="ECO:0008006" key="4">
    <source>
        <dbReference type="Google" id="ProtNLM"/>
    </source>
</evidence>
<dbReference type="EMBL" id="CP090615">
    <property type="protein sequence ID" value="UTT86150.1"/>
    <property type="molecule type" value="Genomic_DNA"/>
</dbReference>
<reference evidence="2" key="1">
    <citation type="submission" date="2022-01" db="EMBL/GenBank/DDBJ databases">
        <title>Alginate degradation mechanism of Vibrio pelagius WXL662.</title>
        <authorList>
            <person name="He X."/>
        </authorList>
    </citation>
    <scope>NUCLEOTIDE SEQUENCE</scope>
    <source>
        <strain evidence="2">WXL662</strain>
    </source>
</reference>
<evidence type="ECO:0000313" key="2">
    <source>
        <dbReference type="EMBL" id="UTT86150.1"/>
    </source>
</evidence>
<accession>A0ABY5G886</accession>
<sequence length="416" mass="49004">MRVKSYEKISIPWVVSFLETHSRAKHFNSIISGVKFKSELLLDDLKSSRFKVFDQYSLVDFLDTDSVNFSLMFDERLSSFTLIYEFAFNINEESIEHLFSDNYYDHEFRHNFYNTVRNLLVQESSSSQIGDWASEVRKVCLDKIESIFKKNLSRDESPKIYKNTGNISLMVDGISEVNKSKYRNLILNSNQMAERVENNKITLLNNSEVEFAFHGRFHTIISSQFDDYYRYFPILYHAQFIWSAVHQFTSLMDDLNRKVLLGDFSNDSNIHIIDEYINKFELVRIHNQDMKMYFESDSESVFSKIESAWTIKESLDEINNYVSSFKEFIERSYQRKMERINRRQSTILFVISCIQTLGLVSIWGDYLSLSKVDSFVQTTGLIRGTDNISLLLINTWLPIILLCIIFVILYNSIFKK</sequence>
<gene>
    <name evidence="2" type="ORF">LZI70_17445</name>
</gene>
<evidence type="ECO:0000256" key="1">
    <source>
        <dbReference type="SAM" id="Phobius"/>
    </source>
</evidence>
<protein>
    <recommendedName>
        <fullName evidence="4">CorA-like Mg2+ transporter protein</fullName>
    </recommendedName>
</protein>
<feature type="transmembrane region" description="Helical" evidence="1">
    <location>
        <begin position="388"/>
        <end position="410"/>
    </location>
</feature>
<keyword evidence="1" id="KW-1133">Transmembrane helix</keyword>
<dbReference type="Proteomes" id="UP001059120">
    <property type="component" value="Chromosome 2"/>
</dbReference>
<evidence type="ECO:0000313" key="3">
    <source>
        <dbReference type="Proteomes" id="UP001059120"/>
    </source>
</evidence>
<keyword evidence="3" id="KW-1185">Reference proteome</keyword>
<dbReference type="RefSeq" id="WP_255231953.1">
    <property type="nucleotide sequence ID" value="NZ_CP090615.1"/>
</dbReference>
<organism evidence="2 3">
    <name type="scientific">Vibrio pelagius</name>
    <dbReference type="NCBI Taxonomy" id="28169"/>
    <lineage>
        <taxon>Bacteria</taxon>
        <taxon>Pseudomonadati</taxon>
        <taxon>Pseudomonadota</taxon>
        <taxon>Gammaproteobacteria</taxon>
        <taxon>Vibrionales</taxon>
        <taxon>Vibrionaceae</taxon>
        <taxon>Vibrio</taxon>
    </lineage>
</organism>
<feature type="transmembrane region" description="Helical" evidence="1">
    <location>
        <begin position="346"/>
        <end position="368"/>
    </location>
</feature>